<organism evidence="2 3">
    <name type="scientific">Hymenobacter jejuensis</name>
    <dbReference type="NCBI Taxonomy" id="2502781"/>
    <lineage>
        <taxon>Bacteria</taxon>
        <taxon>Pseudomonadati</taxon>
        <taxon>Bacteroidota</taxon>
        <taxon>Cytophagia</taxon>
        <taxon>Cytophagales</taxon>
        <taxon>Hymenobacteraceae</taxon>
        <taxon>Hymenobacter</taxon>
    </lineage>
</organism>
<evidence type="ECO:0000259" key="1">
    <source>
        <dbReference type="Pfam" id="PF12867"/>
    </source>
</evidence>
<dbReference type="AlphaFoldDB" id="A0A5B8A096"/>
<dbReference type="InterPro" id="IPR024775">
    <property type="entry name" value="DinB-like"/>
</dbReference>
<evidence type="ECO:0000313" key="3">
    <source>
        <dbReference type="Proteomes" id="UP000305398"/>
    </source>
</evidence>
<dbReference type="RefSeq" id="WP_139516078.1">
    <property type="nucleotide sequence ID" value="NZ_CP040896.1"/>
</dbReference>
<dbReference type="SUPFAM" id="SSF109854">
    <property type="entry name" value="DinB/YfiT-like putative metalloenzymes"/>
    <property type="match status" value="1"/>
</dbReference>
<dbReference type="Pfam" id="PF12867">
    <property type="entry name" value="DinB_2"/>
    <property type="match status" value="1"/>
</dbReference>
<dbReference type="Gene3D" id="1.20.120.450">
    <property type="entry name" value="dinb family like domain"/>
    <property type="match status" value="1"/>
</dbReference>
<gene>
    <name evidence="2" type="ORF">FHG12_12665</name>
</gene>
<protein>
    <submittedName>
        <fullName evidence="2">DinB family protein</fullName>
    </submittedName>
</protein>
<dbReference type="InterPro" id="IPR034660">
    <property type="entry name" value="DinB/YfiT-like"/>
</dbReference>
<dbReference type="OrthoDB" id="1524454at2"/>
<dbReference type="EMBL" id="CP040896">
    <property type="protein sequence ID" value="QDA60904.1"/>
    <property type="molecule type" value="Genomic_DNA"/>
</dbReference>
<feature type="domain" description="DinB-like" evidence="1">
    <location>
        <begin position="19"/>
        <end position="182"/>
    </location>
</feature>
<reference evidence="2 3" key="1">
    <citation type="submission" date="2019-06" db="EMBL/GenBank/DDBJ databases">
        <authorList>
            <person name="Srinivasan S."/>
        </authorList>
    </citation>
    <scope>NUCLEOTIDE SEQUENCE [LARGE SCALE GENOMIC DNA]</scope>
    <source>
        <strain evidence="2 3">17J68-5</strain>
    </source>
</reference>
<proteinExistence type="predicted"/>
<accession>A0A5B8A096</accession>
<evidence type="ECO:0000313" key="2">
    <source>
        <dbReference type="EMBL" id="QDA60904.1"/>
    </source>
</evidence>
<sequence>MSQPVTRTADFLDQLTADLQAMRDITMRRFRPLTDEQLNRRPGPGKWSVGQCLEHLNIIGGHYLPVMTRRLKQAQERGSRPSETVKHGIIGPRLTAAMRTPASQKALKAPQQYAPSGSRLPRTVVEVFSRQIDELLQMVQQARAINANAVRIPNPLIPLIRLRLTDQFEFMVAHIQRHVAQAERVLDGETRPSHLSESLV</sequence>
<dbReference type="Proteomes" id="UP000305398">
    <property type="component" value="Chromosome"/>
</dbReference>
<dbReference type="KEGG" id="hyj:FHG12_12665"/>
<name>A0A5B8A096_9BACT</name>
<keyword evidence="3" id="KW-1185">Reference proteome</keyword>